<name>A0A0V0J698_SCHSO</name>
<dbReference type="InterPro" id="IPR044898">
    <property type="entry name" value="CDI_dom_sf"/>
</dbReference>
<reference evidence="2" key="1">
    <citation type="submission" date="2016-01" db="EMBL/GenBank/DDBJ databases">
        <title>Reference transcriptome for the parasite Schistocephalus solidus: insights into the molecular evolution of parasitism.</title>
        <authorList>
            <person name="Hebert F.O."/>
            <person name="Grambauer S."/>
            <person name="Barber I."/>
            <person name="Landry C.R."/>
            <person name="Aubin-Horth N."/>
        </authorList>
    </citation>
    <scope>NUCLEOTIDE SEQUENCE</scope>
</reference>
<proteinExistence type="predicted"/>
<dbReference type="EMBL" id="GEEE01015701">
    <property type="protein sequence ID" value="JAP47524.1"/>
    <property type="molecule type" value="Transcribed_RNA"/>
</dbReference>
<evidence type="ECO:0008006" key="3">
    <source>
        <dbReference type="Google" id="ProtNLM"/>
    </source>
</evidence>
<evidence type="ECO:0000256" key="1">
    <source>
        <dbReference type="SAM" id="MobiDB-lite"/>
    </source>
</evidence>
<sequence>MAANSTARCCRKLFQDSAPRAAVQDTMKNLMRLEAERLATKWNFDVTRASSYVPTPEPTPTSHPNLQWQLFQPKASFYARSPRRLKARRRLNPSLAQKLCRELYGPRKTLSDMNFSGILGPDFKFGSPQSEGEVAQRLAPGETPGSTADHLTDPLPVASSSSGVGNDREHACPCSSFAEPTSIFGDFFQCHQHNPISETIFGSKPSTTLNAGGEQVNTGKRKSETRVTDFFVVNRHPKVAKK</sequence>
<feature type="region of interest" description="Disordered" evidence="1">
    <location>
        <begin position="126"/>
        <end position="151"/>
    </location>
</feature>
<accession>A0A0V0J698</accession>
<dbReference type="AlphaFoldDB" id="A0A0V0J698"/>
<protein>
    <recommendedName>
        <fullName evidence="3">Cyclin-dependent kinase inhibitor domain-containing protein</fullName>
    </recommendedName>
</protein>
<evidence type="ECO:0000313" key="2">
    <source>
        <dbReference type="EMBL" id="JAP60628.1"/>
    </source>
</evidence>
<gene>
    <name evidence="2" type="ORF">TR94022</name>
</gene>
<dbReference type="Gene3D" id="4.10.365.10">
    <property type="entry name" value="p27"/>
    <property type="match status" value="1"/>
</dbReference>
<organism evidence="2">
    <name type="scientific">Schistocephalus solidus</name>
    <name type="common">Tapeworm</name>
    <dbReference type="NCBI Taxonomy" id="70667"/>
    <lineage>
        <taxon>Eukaryota</taxon>
        <taxon>Metazoa</taxon>
        <taxon>Spiralia</taxon>
        <taxon>Lophotrochozoa</taxon>
        <taxon>Platyhelminthes</taxon>
        <taxon>Cestoda</taxon>
        <taxon>Eucestoda</taxon>
        <taxon>Diphyllobothriidea</taxon>
        <taxon>Diphyllobothriidae</taxon>
        <taxon>Schistocephalus</taxon>
    </lineage>
</organism>
<dbReference type="EMBL" id="GEEE01002597">
    <property type="protein sequence ID" value="JAP60628.1"/>
    <property type="molecule type" value="Transcribed_RNA"/>
</dbReference>